<sequence>MSETVPTTAARTRTVEWQDPAPALAAAPGMTGLEFMRAVWAGEVPPPPISALLRMQGTNADEGTVTFRCDPDESMLNPLGTVHGGVICTVLDSAIGCAVHTTLPAGVTYTSIDLNVSYLRSPKPGAVLEAVGTVTKPGRRVAFGAAELRDDEDRLIATATGSCLVMDLRG</sequence>
<evidence type="ECO:0000256" key="2">
    <source>
        <dbReference type="ARBA" id="ARBA00022801"/>
    </source>
</evidence>
<dbReference type="CDD" id="cd03443">
    <property type="entry name" value="PaaI_thioesterase"/>
    <property type="match status" value="1"/>
</dbReference>
<comment type="similarity">
    <text evidence="1">Belongs to the thioesterase PaaI family.</text>
</comment>
<reference evidence="4 5" key="1">
    <citation type="submission" date="2023-11" db="EMBL/GenBank/DDBJ databases">
        <authorList>
            <person name="Xu M."/>
            <person name="Jiang T."/>
        </authorList>
    </citation>
    <scope>NUCLEOTIDE SEQUENCE [LARGE SCALE GENOMIC DNA]</scope>
    <source>
        <strain evidence="4 5">SD</strain>
    </source>
</reference>
<dbReference type="Pfam" id="PF03061">
    <property type="entry name" value="4HBT"/>
    <property type="match status" value="1"/>
</dbReference>
<feature type="domain" description="Thioesterase" evidence="3">
    <location>
        <begin position="80"/>
        <end position="156"/>
    </location>
</feature>
<keyword evidence="2 4" id="KW-0378">Hydrolase</keyword>
<dbReference type="PANTHER" id="PTHR21660">
    <property type="entry name" value="THIOESTERASE SUPERFAMILY MEMBER-RELATED"/>
    <property type="match status" value="1"/>
</dbReference>
<keyword evidence="5" id="KW-1185">Reference proteome</keyword>
<proteinExistence type="inferred from homology"/>
<dbReference type="NCBIfam" id="TIGR00369">
    <property type="entry name" value="unchar_dom_1"/>
    <property type="match status" value="1"/>
</dbReference>
<dbReference type="InterPro" id="IPR006683">
    <property type="entry name" value="Thioestr_dom"/>
</dbReference>
<dbReference type="PANTHER" id="PTHR21660:SF1">
    <property type="entry name" value="ACYL-COENZYME A THIOESTERASE 13"/>
    <property type="match status" value="1"/>
</dbReference>
<evidence type="ECO:0000256" key="1">
    <source>
        <dbReference type="ARBA" id="ARBA00008324"/>
    </source>
</evidence>
<gene>
    <name evidence="4" type="ORF">SK069_10100</name>
</gene>
<protein>
    <submittedName>
        <fullName evidence="4">PaaI family thioesterase</fullName>
        <ecNumber evidence="4">3.1.2.-</ecNumber>
    </submittedName>
</protein>
<dbReference type="EC" id="3.1.2.-" evidence="4"/>
<dbReference type="RefSeq" id="WP_319954099.1">
    <property type="nucleotide sequence ID" value="NZ_JAXAVX010000004.1"/>
</dbReference>
<name>A0ABU4VJC7_9ACTN</name>
<comment type="caution">
    <text evidence="4">The sequence shown here is derived from an EMBL/GenBank/DDBJ whole genome shotgun (WGS) entry which is preliminary data.</text>
</comment>
<organism evidence="4 5">
    <name type="scientific">Patulibacter brassicae</name>
    <dbReference type="NCBI Taxonomy" id="1705717"/>
    <lineage>
        <taxon>Bacteria</taxon>
        <taxon>Bacillati</taxon>
        <taxon>Actinomycetota</taxon>
        <taxon>Thermoleophilia</taxon>
        <taxon>Solirubrobacterales</taxon>
        <taxon>Patulibacteraceae</taxon>
        <taxon>Patulibacter</taxon>
    </lineage>
</organism>
<evidence type="ECO:0000313" key="5">
    <source>
        <dbReference type="Proteomes" id="UP001277761"/>
    </source>
</evidence>
<dbReference type="SUPFAM" id="SSF54637">
    <property type="entry name" value="Thioesterase/thiol ester dehydrase-isomerase"/>
    <property type="match status" value="1"/>
</dbReference>
<dbReference type="Gene3D" id="3.10.129.10">
    <property type="entry name" value="Hotdog Thioesterase"/>
    <property type="match status" value="1"/>
</dbReference>
<evidence type="ECO:0000313" key="4">
    <source>
        <dbReference type="EMBL" id="MDX8151944.1"/>
    </source>
</evidence>
<dbReference type="InterPro" id="IPR029069">
    <property type="entry name" value="HotDog_dom_sf"/>
</dbReference>
<accession>A0ABU4VJC7</accession>
<dbReference type="Proteomes" id="UP001277761">
    <property type="component" value="Unassembled WGS sequence"/>
</dbReference>
<dbReference type="GO" id="GO:0016787">
    <property type="term" value="F:hydrolase activity"/>
    <property type="evidence" value="ECO:0007669"/>
    <property type="project" value="UniProtKB-KW"/>
</dbReference>
<dbReference type="InterPro" id="IPR003736">
    <property type="entry name" value="PAAI_dom"/>
</dbReference>
<dbReference type="InterPro" id="IPR039298">
    <property type="entry name" value="ACOT13"/>
</dbReference>
<evidence type="ECO:0000259" key="3">
    <source>
        <dbReference type="Pfam" id="PF03061"/>
    </source>
</evidence>
<dbReference type="EMBL" id="JAXAVX010000004">
    <property type="protein sequence ID" value="MDX8151944.1"/>
    <property type="molecule type" value="Genomic_DNA"/>
</dbReference>